<dbReference type="PIRSF" id="PIRSF001439">
    <property type="entry name" value="CryM"/>
    <property type="match status" value="1"/>
</dbReference>
<gene>
    <name evidence="3" type="ORF">OOZ53_13265</name>
</gene>
<evidence type="ECO:0000256" key="2">
    <source>
        <dbReference type="ARBA" id="ARBA00023027"/>
    </source>
</evidence>
<keyword evidence="2" id="KW-0520">NAD</keyword>
<dbReference type="InterPro" id="IPR036291">
    <property type="entry name" value="NAD(P)-bd_dom_sf"/>
</dbReference>
<dbReference type="Proteomes" id="UP001148313">
    <property type="component" value="Unassembled WGS sequence"/>
</dbReference>
<comment type="caution">
    <text evidence="3">The sequence shown here is derived from an EMBL/GenBank/DDBJ whole genome shotgun (WGS) entry which is preliminary data.</text>
</comment>
<organism evidence="3 4">
    <name type="scientific">Hoeflea poritis</name>
    <dbReference type="NCBI Taxonomy" id="2993659"/>
    <lineage>
        <taxon>Bacteria</taxon>
        <taxon>Pseudomonadati</taxon>
        <taxon>Pseudomonadota</taxon>
        <taxon>Alphaproteobacteria</taxon>
        <taxon>Hyphomicrobiales</taxon>
        <taxon>Rhizobiaceae</taxon>
        <taxon>Hoeflea</taxon>
    </lineage>
</organism>
<reference evidence="3" key="1">
    <citation type="submission" date="2022-11" db="EMBL/GenBank/DDBJ databases">
        <title>Hoeflea poritis sp. nov., isolated from scleractinian coral Porites lutea.</title>
        <authorList>
            <person name="Zhang G."/>
            <person name="Wei Q."/>
            <person name="Cai L."/>
        </authorList>
    </citation>
    <scope>NUCLEOTIDE SEQUENCE</scope>
    <source>
        <strain evidence="3">E7-10</strain>
    </source>
</reference>
<proteinExistence type="inferred from homology"/>
<dbReference type="Gene3D" id="3.40.50.720">
    <property type="entry name" value="NAD(P)-binding Rossmann-like Domain"/>
    <property type="match status" value="1"/>
</dbReference>
<dbReference type="RefSeq" id="WP_271090065.1">
    <property type="nucleotide sequence ID" value="NZ_JAPJZH010000007.1"/>
</dbReference>
<sequence>MKIISAQEVDDLLDFPALIRALRDAFTGGVRAPVRHHHTIERKEGSDSTMLLMPAWSDFASGQIEGNGFTGVKIVSVSPDNNAVGLPAVMGVYLLSDGTTCAPLALIDGQKLTLWRTAAASALAAGFLAREDAEKLVMIGAGKLAPYLIRAHASIRPIKAVTLWNRNRANAERLADELAGEDFDIAVTDDRAAAIGEADIVSAATITAEPLIEGAWLSPGAHLDLVGAFTPALRESDDEAVRRSSLFVDTFDGALKEGGDLVQPLESGLIHRSDVVAELAMLCRGEHTGRIGPDEITLFKSTGASLEDFAAGCLVWQRFQQGAGQED</sequence>
<accession>A0ABT4VNR2</accession>
<protein>
    <submittedName>
        <fullName evidence="3">Ornithine cyclodeaminase family protein</fullName>
    </submittedName>
</protein>
<dbReference type="Pfam" id="PF02423">
    <property type="entry name" value="OCD_Mu_crystall"/>
    <property type="match status" value="1"/>
</dbReference>
<name>A0ABT4VNR2_9HYPH</name>
<evidence type="ECO:0000313" key="3">
    <source>
        <dbReference type="EMBL" id="MDA4846329.1"/>
    </source>
</evidence>
<evidence type="ECO:0000313" key="4">
    <source>
        <dbReference type="Proteomes" id="UP001148313"/>
    </source>
</evidence>
<dbReference type="PANTHER" id="PTHR13812">
    <property type="entry name" value="KETIMINE REDUCTASE MU-CRYSTALLIN"/>
    <property type="match status" value="1"/>
</dbReference>
<keyword evidence="4" id="KW-1185">Reference proteome</keyword>
<dbReference type="SUPFAM" id="SSF51735">
    <property type="entry name" value="NAD(P)-binding Rossmann-fold domains"/>
    <property type="match status" value="1"/>
</dbReference>
<dbReference type="EMBL" id="JAPJZH010000007">
    <property type="protein sequence ID" value="MDA4846329.1"/>
    <property type="molecule type" value="Genomic_DNA"/>
</dbReference>
<dbReference type="InterPro" id="IPR023401">
    <property type="entry name" value="ODC_N"/>
</dbReference>
<dbReference type="Gene3D" id="3.30.1780.10">
    <property type="entry name" value="ornithine cyclodeaminase, domain 1"/>
    <property type="match status" value="1"/>
</dbReference>
<evidence type="ECO:0000256" key="1">
    <source>
        <dbReference type="ARBA" id="ARBA00008903"/>
    </source>
</evidence>
<dbReference type="InterPro" id="IPR003462">
    <property type="entry name" value="ODC_Mu_crystall"/>
</dbReference>
<dbReference type="NCBIfam" id="NF004793">
    <property type="entry name" value="PRK06141.1"/>
    <property type="match status" value="1"/>
</dbReference>
<comment type="similarity">
    <text evidence="1">Belongs to the ornithine cyclodeaminase/mu-crystallin family.</text>
</comment>
<dbReference type="PANTHER" id="PTHR13812:SF19">
    <property type="entry name" value="KETIMINE REDUCTASE MU-CRYSTALLIN"/>
    <property type="match status" value="1"/>
</dbReference>